<keyword evidence="3" id="KW-0804">Transcription</keyword>
<dbReference type="InterPro" id="IPR000281">
    <property type="entry name" value="HTH_RpiR"/>
</dbReference>
<dbReference type="GO" id="GO:0097367">
    <property type="term" value="F:carbohydrate derivative binding"/>
    <property type="evidence" value="ECO:0007669"/>
    <property type="project" value="InterPro"/>
</dbReference>
<feature type="domain" description="HTH rpiR-type" evidence="5">
    <location>
        <begin position="26"/>
        <end position="102"/>
    </location>
</feature>
<keyword evidence="7" id="KW-1185">Reference proteome</keyword>
<evidence type="ECO:0000256" key="1">
    <source>
        <dbReference type="ARBA" id="ARBA00023015"/>
    </source>
</evidence>
<dbReference type="InterPro" id="IPR001347">
    <property type="entry name" value="SIS_dom"/>
</dbReference>
<dbReference type="SUPFAM" id="SSF53697">
    <property type="entry name" value="SIS domain"/>
    <property type="match status" value="1"/>
</dbReference>
<dbReference type="CDD" id="cd05013">
    <property type="entry name" value="SIS_RpiR"/>
    <property type="match status" value="1"/>
</dbReference>
<dbReference type="GO" id="GO:1901135">
    <property type="term" value="P:carbohydrate derivative metabolic process"/>
    <property type="evidence" value="ECO:0007669"/>
    <property type="project" value="InterPro"/>
</dbReference>
<dbReference type="InterPro" id="IPR009057">
    <property type="entry name" value="Homeodomain-like_sf"/>
</dbReference>
<evidence type="ECO:0000259" key="5">
    <source>
        <dbReference type="PROSITE" id="PS51071"/>
    </source>
</evidence>
<name>A0A7W5HLS4_9GAMM</name>
<evidence type="ECO:0000313" key="7">
    <source>
        <dbReference type="Proteomes" id="UP000518892"/>
    </source>
</evidence>
<dbReference type="PANTHER" id="PTHR30514:SF18">
    <property type="entry name" value="RPIR-FAMILY TRANSCRIPTIONAL REGULATOR"/>
    <property type="match status" value="1"/>
</dbReference>
<keyword evidence="1" id="KW-0805">Transcription regulation</keyword>
<dbReference type="InterPro" id="IPR047640">
    <property type="entry name" value="RpiR-like"/>
</dbReference>
<dbReference type="Gene3D" id="1.10.10.10">
    <property type="entry name" value="Winged helix-like DNA-binding domain superfamily/Winged helix DNA-binding domain"/>
    <property type="match status" value="1"/>
</dbReference>
<proteinExistence type="predicted"/>
<dbReference type="GO" id="GO:0003677">
    <property type="term" value="F:DNA binding"/>
    <property type="evidence" value="ECO:0007669"/>
    <property type="project" value="UniProtKB-KW"/>
</dbReference>
<dbReference type="Pfam" id="PF01418">
    <property type="entry name" value="HTH_6"/>
    <property type="match status" value="1"/>
</dbReference>
<dbReference type="Pfam" id="PF01380">
    <property type="entry name" value="SIS"/>
    <property type="match status" value="1"/>
</dbReference>
<evidence type="ECO:0000313" key="6">
    <source>
        <dbReference type="EMBL" id="MBB3231463.1"/>
    </source>
</evidence>
<dbReference type="RefSeq" id="WP_183383932.1">
    <property type="nucleotide sequence ID" value="NZ_JACHXR010000005.1"/>
</dbReference>
<dbReference type="SUPFAM" id="SSF46689">
    <property type="entry name" value="Homeodomain-like"/>
    <property type="match status" value="1"/>
</dbReference>
<keyword evidence="2 6" id="KW-0238">DNA-binding</keyword>
<dbReference type="InterPro" id="IPR035472">
    <property type="entry name" value="RpiR-like_SIS"/>
</dbReference>
<evidence type="ECO:0000256" key="3">
    <source>
        <dbReference type="ARBA" id="ARBA00023163"/>
    </source>
</evidence>
<dbReference type="InterPro" id="IPR046348">
    <property type="entry name" value="SIS_dom_sf"/>
</dbReference>
<dbReference type="EMBL" id="JACHXR010000005">
    <property type="protein sequence ID" value="MBB3231463.1"/>
    <property type="molecule type" value="Genomic_DNA"/>
</dbReference>
<evidence type="ECO:0000256" key="4">
    <source>
        <dbReference type="SAM" id="MobiDB-lite"/>
    </source>
</evidence>
<evidence type="ECO:0000256" key="2">
    <source>
        <dbReference type="ARBA" id="ARBA00023125"/>
    </source>
</evidence>
<dbReference type="PANTHER" id="PTHR30514">
    <property type="entry name" value="GLUCOKINASE"/>
    <property type="match status" value="1"/>
</dbReference>
<dbReference type="Proteomes" id="UP000518892">
    <property type="component" value="Unassembled WGS sequence"/>
</dbReference>
<dbReference type="GO" id="GO:0003700">
    <property type="term" value="F:DNA-binding transcription factor activity"/>
    <property type="evidence" value="ECO:0007669"/>
    <property type="project" value="InterPro"/>
</dbReference>
<dbReference type="AlphaFoldDB" id="A0A7W5HLS4"/>
<gene>
    <name evidence="6" type="ORF">FHR97_002318</name>
</gene>
<dbReference type="Gene3D" id="3.40.50.10490">
    <property type="entry name" value="Glucose-6-phosphate isomerase like protein, domain 1"/>
    <property type="match status" value="1"/>
</dbReference>
<organism evidence="6 7">
    <name type="scientific">Halomonas stenophila</name>
    <dbReference type="NCBI Taxonomy" id="795312"/>
    <lineage>
        <taxon>Bacteria</taxon>
        <taxon>Pseudomonadati</taxon>
        <taxon>Pseudomonadota</taxon>
        <taxon>Gammaproteobacteria</taxon>
        <taxon>Oceanospirillales</taxon>
        <taxon>Halomonadaceae</taxon>
        <taxon>Halomonas</taxon>
    </lineage>
</organism>
<protein>
    <submittedName>
        <fullName evidence="6">DNA-binding MurR/RpiR family transcriptional regulator</fullName>
    </submittedName>
</protein>
<dbReference type="PROSITE" id="PS51071">
    <property type="entry name" value="HTH_RPIR"/>
    <property type="match status" value="1"/>
</dbReference>
<sequence>MMHHYASLPRGPMMNGKAPTTPERPRSLEARIQEHLSELPSSERKLAELILDFPGELSAYNATELARLAGVSKAAASRLFKRLGFTNFEEARRLVRDIKQWGSPIYLHERQQDSSPLPSESQSFLSDHVAALTRTFEQLNEADIEAALHRIVEARRIWLVGFRNSYFMAAYARWQFIQFRQQVHLLPHPGETFGEHVTEFGEDDLLIAVGMRRRVPELERVMHAAHERGVPVLYLTDSLSSDKKPVATWTLSCDISSSFLFHTYVGPMGLIHYLSVQAVRLTGKSGRVRLEDIEIAHEQVRDFD</sequence>
<accession>A0A7W5HLS4</accession>
<reference evidence="6 7" key="1">
    <citation type="submission" date="2020-08" db="EMBL/GenBank/DDBJ databases">
        <title>Genomic Encyclopedia of Type Strains, Phase III (KMG-III): the genomes of soil and plant-associated and newly described type strains.</title>
        <authorList>
            <person name="Whitman W."/>
        </authorList>
    </citation>
    <scope>NUCLEOTIDE SEQUENCE [LARGE SCALE GENOMIC DNA]</scope>
    <source>
        <strain evidence="6 7">CECT 7744</strain>
    </source>
</reference>
<dbReference type="InterPro" id="IPR036388">
    <property type="entry name" value="WH-like_DNA-bd_sf"/>
</dbReference>
<comment type="caution">
    <text evidence="6">The sequence shown here is derived from an EMBL/GenBank/DDBJ whole genome shotgun (WGS) entry which is preliminary data.</text>
</comment>
<feature type="region of interest" description="Disordered" evidence="4">
    <location>
        <begin position="1"/>
        <end position="25"/>
    </location>
</feature>